<dbReference type="SMART" id="SM00861">
    <property type="entry name" value="Transket_pyr"/>
    <property type="match status" value="1"/>
</dbReference>
<keyword evidence="6 13" id="KW-0479">Metal-binding</keyword>
<dbReference type="InterPro" id="IPR005475">
    <property type="entry name" value="Transketolase-like_Pyr-bd"/>
</dbReference>
<evidence type="ECO:0000256" key="12">
    <source>
        <dbReference type="PIRSR" id="PIRSR605478-3"/>
    </source>
</evidence>
<feature type="active site" description="Proton donor" evidence="10">
    <location>
        <position position="418"/>
    </location>
</feature>
<feature type="binding site" evidence="13">
    <location>
        <position position="188"/>
    </location>
    <ligand>
        <name>Mg(2+)</name>
        <dbReference type="ChEBI" id="CHEBI:18420"/>
    </ligand>
</feature>
<keyword evidence="7 13" id="KW-0460">Magnesium</keyword>
<dbReference type="InterPro" id="IPR009014">
    <property type="entry name" value="Transketo_C/PFOR_II"/>
</dbReference>
<dbReference type="GO" id="GO:0005829">
    <property type="term" value="C:cytosol"/>
    <property type="evidence" value="ECO:0007669"/>
    <property type="project" value="TreeGrafter"/>
</dbReference>
<dbReference type="EMBL" id="JAPDFW010000081">
    <property type="protein sequence ID" value="KAJ5072531.1"/>
    <property type="molecule type" value="Genomic_DNA"/>
</dbReference>
<dbReference type="PROSITE" id="PS00802">
    <property type="entry name" value="TRANSKETOLASE_2"/>
    <property type="match status" value="1"/>
</dbReference>
<dbReference type="AlphaFoldDB" id="A0A9Q0LFW6"/>
<comment type="cofactor">
    <cofactor evidence="15">
        <name>Mg(2+)</name>
        <dbReference type="ChEBI" id="CHEBI:18420"/>
    </cofactor>
    <cofactor evidence="15">
        <name>Ca(2+)</name>
        <dbReference type="ChEBI" id="CHEBI:29108"/>
    </cofactor>
    <cofactor evidence="15">
        <name>Mn(2+)</name>
        <dbReference type="ChEBI" id="CHEBI:29035"/>
    </cofactor>
    <cofactor evidence="15">
        <name>Co(2+)</name>
        <dbReference type="ChEBI" id="CHEBI:48828"/>
    </cofactor>
    <text evidence="15">Binds 1 Mg(2+) ion per subunit. Can also utilize other divalent metal cations, such as Ca(2+), Mn(2+) and Co(2+).</text>
</comment>
<feature type="binding site" evidence="12">
    <location>
        <position position="157"/>
    </location>
    <ligand>
        <name>thiamine diphosphate</name>
        <dbReference type="ChEBI" id="CHEBI:58937"/>
    </ligand>
</feature>
<dbReference type="CDD" id="cd02012">
    <property type="entry name" value="TPP_TK"/>
    <property type="match status" value="1"/>
</dbReference>
<keyword evidence="5 15" id="KW-0808">Transferase</keyword>
<dbReference type="InterPro" id="IPR005474">
    <property type="entry name" value="Transketolase_N"/>
</dbReference>
<dbReference type="OMA" id="ADYMRGS"/>
<protein>
    <recommendedName>
        <fullName evidence="4 15">Transketolase</fullName>
        <ecNumber evidence="4 15">2.2.1.1</ecNumber>
    </recommendedName>
</protein>
<evidence type="ECO:0000256" key="4">
    <source>
        <dbReference type="ARBA" id="ARBA00013152"/>
    </source>
</evidence>
<evidence type="ECO:0000256" key="14">
    <source>
        <dbReference type="PIRSR" id="PIRSR605478-5"/>
    </source>
</evidence>
<dbReference type="PROSITE" id="PS00801">
    <property type="entry name" value="TRANSKETOLASE_1"/>
    <property type="match status" value="1"/>
</dbReference>
<feature type="binding site" evidence="11">
    <location>
        <position position="26"/>
    </location>
    <ligand>
        <name>substrate</name>
    </ligand>
</feature>
<feature type="binding site" evidence="12">
    <location>
        <position position="262"/>
    </location>
    <ligand>
        <name>thiamine diphosphate</name>
        <dbReference type="ChEBI" id="CHEBI:58937"/>
    </ligand>
</feature>
<dbReference type="InterPro" id="IPR033247">
    <property type="entry name" value="Transketolase_fam"/>
</dbReference>
<evidence type="ECO:0000256" key="13">
    <source>
        <dbReference type="PIRSR" id="PIRSR605478-4"/>
    </source>
</evidence>
<organism evidence="17 18">
    <name type="scientific">Anaeramoeba ignava</name>
    <name type="common">Anaerobic marine amoeba</name>
    <dbReference type="NCBI Taxonomy" id="1746090"/>
    <lineage>
        <taxon>Eukaryota</taxon>
        <taxon>Metamonada</taxon>
        <taxon>Anaeramoebidae</taxon>
        <taxon>Anaeramoeba</taxon>
    </lineage>
</organism>
<dbReference type="PANTHER" id="PTHR43522:SF2">
    <property type="entry name" value="TRANSKETOLASE 1-RELATED"/>
    <property type="match status" value="1"/>
</dbReference>
<feature type="binding site" evidence="13">
    <location>
        <position position="186"/>
    </location>
    <ligand>
        <name>Mg(2+)</name>
        <dbReference type="ChEBI" id="CHEBI:18420"/>
    </ligand>
</feature>
<evidence type="ECO:0000256" key="10">
    <source>
        <dbReference type="PIRSR" id="PIRSR605478-1"/>
    </source>
</evidence>
<feature type="binding site" evidence="11">
    <location>
        <position position="262"/>
    </location>
    <ligand>
        <name>substrate</name>
    </ligand>
</feature>
<dbReference type="InterPro" id="IPR049557">
    <property type="entry name" value="Transketolase_CS"/>
</dbReference>
<evidence type="ECO:0000256" key="15">
    <source>
        <dbReference type="RuleBase" id="RU004996"/>
    </source>
</evidence>
<dbReference type="GO" id="GO:0006098">
    <property type="term" value="P:pentose-phosphate shunt"/>
    <property type="evidence" value="ECO:0007669"/>
    <property type="project" value="TreeGrafter"/>
</dbReference>
<feature type="binding site" evidence="11">
    <location>
        <position position="364"/>
    </location>
    <ligand>
        <name>substrate</name>
    </ligand>
</feature>
<dbReference type="FunFam" id="3.40.50.970:FF:000004">
    <property type="entry name" value="Transketolase"/>
    <property type="match status" value="1"/>
</dbReference>
<evidence type="ECO:0000259" key="16">
    <source>
        <dbReference type="SMART" id="SM00861"/>
    </source>
</evidence>
<evidence type="ECO:0000256" key="3">
    <source>
        <dbReference type="ARBA" id="ARBA00011738"/>
    </source>
</evidence>
<evidence type="ECO:0000256" key="9">
    <source>
        <dbReference type="ARBA" id="ARBA00049473"/>
    </source>
</evidence>
<feature type="binding site" evidence="12">
    <location>
        <begin position="115"/>
        <end position="117"/>
    </location>
    <ligand>
        <name>thiamine diphosphate</name>
        <dbReference type="ChEBI" id="CHEBI:58937"/>
    </ligand>
</feature>
<feature type="site" description="Important for catalytic activity" evidence="14">
    <location>
        <position position="262"/>
    </location>
</feature>
<dbReference type="GO" id="GO:0004802">
    <property type="term" value="F:transketolase activity"/>
    <property type="evidence" value="ECO:0007669"/>
    <property type="project" value="UniProtKB-EC"/>
</dbReference>
<comment type="similarity">
    <text evidence="2 15">Belongs to the transketolase family.</text>
</comment>
<dbReference type="Proteomes" id="UP001149090">
    <property type="component" value="Unassembled WGS sequence"/>
</dbReference>
<dbReference type="Pfam" id="PF00456">
    <property type="entry name" value="Transketolase_N"/>
    <property type="match status" value="1"/>
</dbReference>
<dbReference type="InterPro" id="IPR020826">
    <property type="entry name" value="Transketolase_BS"/>
</dbReference>
<keyword evidence="8 12" id="KW-0786">Thiamine pyrophosphate</keyword>
<comment type="subunit">
    <text evidence="3 15">Homodimer.</text>
</comment>
<proteinExistence type="inferred from homology"/>
<feature type="binding site" evidence="11">
    <location>
        <position position="478"/>
    </location>
    <ligand>
        <name>substrate</name>
    </ligand>
</feature>
<dbReference type="Gene3D" id="3.40.50.970">
    <property type="match status" value="2"/>
</dbReference>
<comment type="cofactor">
    <cofactor evidence="13">
        <name>Mg(2+)</name>
        <dbReference type="ChEBI" id="CHEBI:18420"/>
    </cofactor>
    <text evidence="13">Binds 1 Mg(2+) ion per subunit. Can also utilize other divalent metal cations, such as Ca(2+), Mn(2+) and Co(2+).</text>
</comment>
<feature type="binding site" evidence="12">
    <location>
        <position position="446"/>
    </location>
    <ligand>
        <name>thiamine diphosphate</name>
        <dbReference type="ChEBI" id="CHEBI:58937"/>
    </ligand>
</feature>
<feature type="binding site" evidence="11">
    <location>
        <position position="470"/>
    </location>
    <ligand>
        <name>substrate</name>
    </ligand>
</feature>
<comment type="cofactor">
    <cofactor evidence="12">
        <name>thiamine diphosphate</name>
        <dbReference type="ChEBI" id="CHEBI:58937"/>
    </cofactor>
    <text evidence="12">Binds 1 thiamine pyrophosphate per subunit. During the reaction, the substrate forms a covalent intermediate with the cofactor.</text>
</comment>
<comment type="function">
    <text evidence="15">Catalyzes the transfer of a two-carbon ketol group from a ketose donor to an aldose acceptor, via a covalent intermediate with the cofactor thiamine pyrophosphate.</text>
</comment>
<comment type="catalytic activity">
    <reaction evidence="9 15">
        <text>D-sedoheptulose 7-phosphate + D-glyceraldehyde 3-phosphate = aldehydo-D-ribose 5-phosphate + D-xylulose 5-phosphate</text>
        <dbReference type="Rhea" id="RHEA:10508"/>
        <dbReference type="ChEBI" id="CHEBI:57483"/>
        <dbReference type="ChEBI" id="CHEBI:57737"/>
        <dbReference type="ChEBI" id="CHEBI:58273"/>
        <dbReference type="ChEBI" id="CHEBI:59776"/>
        <dbReference type="EC" id="2.2.1.1"/>
    </reaction>
</comment>
<dbReference type="InterPro" id="IPR055152">
    <property type="entry name" value="Transketolase-like_C_2"/>
</dbReference>
<dbReference type="InterPro" id="IPR005478">
    <property type="entry name" value="Transketolase_bac-like"/>
</dbReference>
<comment type="cofactor">
    <cofactor evidence="1">
        <name>Co(2+)</name>
        <dbReference type="ChEBI" id="CHEBI:48828"/>
    </cofactor>
</comment>
<dbReference type="SUPFAM" id="SSF52518">
    <property type="entry name" value="Thiamin diphosphate-binding fold (THDP-binding)"/>
    <property type="match status" value="2"/>
</dbReference>
<dbReference type="GO" id="GO:0046872">
    <property type="term" value="F:metal ion binding"/>
    <property type="evidence" value="ECO:0007669"/>
    <property type="project" value="UniProtKB-KW"/>
</dbReference>
<evidence type="ECO:0000313" key="17">
    <source>
        <dbReference type="EMBL" id="KAJ5072531.1"/>
    </source>
</evidence>
<reference evidence="17" key="1">
    <citation type="submission" date="2022-10" db="EMBL/GenBank/DDBJ databases">
        <title>Novel sulphate-reducing endosymbionts in the free-living metamonad Anaeramoeba.</title>
        <authorList>
            <person name="Jerlstrom-Hultqvist J."/>
            <person name="Cepicka I."/>
            <person name="Gallot-Lavallee L."/>
            <person name="Salas-Leiva D."/>
            <person name="Curtis B.A."/>
            <person name="Zahonova K."/>
            <person name="Pipaliya S."/>
            <person name="Dacks J."/>
            <person name="Roger A.J."/>
        </authorList>
    </citation>
    <scope>NUCLEOTIDE SEQUENCE</scope>
    <source>
        <strain evidence="17">BMAN</strain>
    </source>
</reference>
<dbReference type="Pfam" id="PF22613">
    <property type="entry name" value="Transketolase_C_1"/>
    <property type="match status" value="1"/>
</dbReference>
<evidence type="ECO:0000256" key="7">
    <source>
        <dbReference type="ARBA" id="ARBA00022842"/>
    </source>
</evidence>
<dbReference type="NCBIfam" id="TIGR00232">
    <property type="entry name" value="tktlase_bact"/>
    <property type="match status" value="1"/>
</dbReference>
<dbReference type="PANTHER" id="PTHR43522">
    <property type="entry name" value="TRANSKETOLASE"/>
    <property type="match status" value="1"/>
</dbReference>
<feature type="site" description="Important for catalytic activity" evidence="14">
    <location>
        <position position="26"/>
    </location>
</feature>
<feature type="domain" description="Transketolase-like pyrimidine-binding" evidence="16">
    <location>
        <begin position="361"/>
        <end position="534"/>
    </location>
</feature>
<feature type="binding site" evidence="11">
    <location>
        <position position="482"/>
    </location>
    <ligand>
        <name>substrate</name>
    </ligand>
</feature>
<accession>A0A9Q0LFW6</accession>
<name>A0A9Q0LFW6_ANAIG</name>
<evidence type="ECO:0000256" key="2">
    <source>
        <dbReference type="ARBA" id="ARBA00007131"/>
    </source>
</evidence>
<feature type="binding site" evidence="11">
    <location>
        <position position="529"/>
    </location>
    <ligand>
        <name>substrate</name>
    </ligand>
</feature>
<evidence type="ECO:0000256" key="6">
    <source>
        <dbReference type="ARBA" id="ARBA00022723"/>
    </source>
</evidence>
<feature type="binding site" evidence="13">
    <location>
        <position position="156"/>
    </location>
    <ligand>
        <name>Mg(2+)</name>
        <dbReference type="ChEBI" id="CHEBI:18420"/>
    </ligand>
</feature>
<dbReference type="OrthoDB" id="10267175at2759"/>
<evidence type="ECO:0000256" key="11">
    <source>
        <dbReference type="PIRSR" id="PIRSR605478-2"/>
    </source>
</evidence>
<feature type="binding site" evidence="12">
    <location>
        <position position="186"/>
    </location>
    <ligand>
        <name>thiamine diphosphate</name>
        <dbReference type="ChEBI" id="CHEBI:58937"/>
    </ligand>
</feature>
<dbReference type="InterPro" id="IPR029061">
    <property type="entry name" value="THDP-binding"/>
</dbReference>
<dbReference type="Pfam" id="PF02779">
    <property type="entry name" value="Transket_pyr"/>
    <property type="match status" value="1"/>
</dbReference>
<feature type="binding site" evidence="11">
    <location>
        <position position="391"/>
    </location>
    <ligand>
        <name>substrate</name>
    </ligand>
</feature>
<sequence length="681" mass="74959">MEKTELIINSIRGLCADMIQKANSGHPGAPLGCAPITHLLYSQHMTIPSFNPCSFPNRDRFILSNGHASTLLYSMLFLTTEHMKMEDLMQFRQIGSITPGHPEAHLTKGVEVTTGPLGQGFANAVGIAMAQKHLAARFNKDNFDIFNNHIYCLAGDGCLMEGISNEAASLAGHLKLGNLIVLYDSNDITIDGSTSITFTENVNLRFEALGWHVQTVEKGDADYDGINKAILEAKKVTDKPSLISVRTTIGFRSVWQGTSKVHGTPLGAENKNLFEVDKSVIDFYQEVQKKNNLKVEEWYKLFGEYRKTHPELAGELESMFSEENNNKFYTFDKEKHGDIFEYKKLLEILPKFGEKDIGVSVATRSLSGKCLNALNSKIPGLFGGSADLSPSNNTYLLSSGDFTPKNYEAKNIRFGVREHSMMAICNGIASCRIRGLVPYCATFLNFIQYGLPSVRLSAMSKAKVIYVMTHDSIGLGEDGPTHAPIETLGMLRLIPDLLLFRPCDGNEVSGAYAYALSTENTPSVLALTRQGVPHLKGTSVEAVAKGAYVLNPEVEKFSAIIVATGSEVSLAFSAAQILLKKGVSVRVVSMPAEKLFAQQPLDYKRLVFPKGIPILSVEAGATQTWFKYAHFSLGIDTFGVSAPANKIFAHFELVPEKVAEKLEKMVEYFKENPVYDTLKEF</sequence>
<evidence type="ECO:0000256" key="8">
    <source>
        <dbReference type="ARBA" id="ARBA00023052"/>
    </source>
</evidence>
<comment type="caution">
    <text evidence="17">The sequence shown here is derived from an EMBL/GenBank/DDBJ whole genome shotgun (WGS) entry which is preliminary data.</text>
</comment>
<dbReference type="FunFam" id="3.40.50.970:FF:000003">
    <property type="entry name" value="Transketolase"/>
    <property type="match status" value="1"/>
</dbReference>
<dbReference type="SUPFAM" id="SSF52922">
    <property type="entry name" value="TK C-terminal domain-like"/>
    <property type="match status" value="1"/>
</dbReference>
<keyword evidence="18" id="KW-1185">Reference proteome</keyword>
<dbReference type="CDD" id="cd07033">
    <property type="entry name" value="TPP_PYR_DXS_TK_like"/>
    <property type="match status" value="1"/>
</dbReference>
<evidence type="ECO:0000313" key="18">
    <source>
        <dbReference type="Proteomes" id="UP001149090"/>
    </source>
</evidence>
<feature type="binding site" evidence="12">
    <location>
        <position position="67"/>
    </location>
    <ligand>
        <name>thiamine diphosphate</name>
        <dbReference type="ChEBI" id="CHEBI:58937"/>
    </ligand>
</feature>
<evidence type="ECO:0000256" key="1">
    <source>
        <dbReference type="ARBA" id="ARBA00001941"/>
    </source>
</evidence>
<evidence type="ECO:0000256" key="5">
    <source>
        <dbReference type="ARBA" id="ARBA00022679"/>
    </source>
</evidence>
<keyword evidence="15" id="KW-0106">Calcium</keyword>
<dbReference type="EC" id="2.2.1.1" evidence="4 15"/>
<dbReference type="Gene3D" id="3.40.50.920">
    <property type="match status" value="1"/>
</dbReference>
<gene>
    <name evidence="17" type="ORF">M0811_01546</name>
</gene>